<name>A0AAW9NSV9_9BACL</name>
<evidence type="ECO:0000256" key="8">
    <source>
        <dbReference type="HAMAP-Rule" id="MF_00197"/>
    </source>
</evidence>
<feature type="binding site" evidence="8">
    <location>
        <position position="13"/>
    </location>
    <ligand>
        <name>substrate</name>
    </ligand>
</feature>
<evidence type="ECO:0000256" key="7">
    <source>
        <dbReference type="ARBA" id="ARBA00051712"/>
    </source>
</evidence>
<evidence type="ECO:0000256" key="4">
    <source>
        <dbReference type="ARBA" id="ARBA00022605"/>
    </source>
</evidence>
<dbReference type="GO" id="GO:0009089">
    <property type="term" value="P:lysine biosynthetic process via diaminopimelate"/>
    <property type="evidence" value="ECO:0007669"/>
    <property type="project" value="UniProtKB-UniRule"/>
</dbReference>
<dbReference type="PANTHER" id="PTHR31689:SF0">
    <property type="entry name" value="DIAMINOPIMELATE EPIMERASE"/>
    <property type="match status" value="1"/>
</dbReference>
<feature type="binding site" evidence="8">
    <location>
        <begin position="74"/>
        <end position="75"/>
    </location>
    <ligand>
        <name>substrate</name>
    </ligand>
</feature>
<feature type="binding site" evidence="8">
    <location>
        <position position="162"/>
    </location>
    <ligand>
        <name>substrate</name>
    </ligand>
</feature>
<feature type="binding site" evidence="8">
    <location>
        <position position="64"/>
    </location>
    <ligand>
        <name>substrate</name>
    </ligand>
</feature>
<evidence type="ECO:0000313" key="10">
    <source>
        <dbReference type="EMBL" id="MEC1179481.1"/>
    </source>
</evidence>
<keyword evidence="11" id="KW-1185">Reference proteome</keyword>
<dbReference type="SUPFAM" id="SSF54506">
    <property type="entry name" value="Diaminopimelate epimerase-like"/>
    <property type="match status" value="2"/>
</dbReference>
<keyword evidence="8" id="KW-0963">Cytoplasm</keyword>
<dbReference type="PROSITE" id="PS01326">
    <property type="entry name" value="DAP_EPIMERASE"/>
    <property type="match status" value="1"/>
</dbReference>
<sequence length="279" mass="30423">MELKFTKMHGLGNDYIYINCFDTVIESPETLAITLSDRHFGIGGDGIVLIMPSSIADAKMRMFNLDGSEGKMCGNAIRCVAKYLYDNTIVAKEELTIETLSGVKTLSLYIENGLVEKVKVDMGKAELIPEKIPVLLEGESIIASPITVGTENYEITCVSMGNPHCVVFCHDVDNVKLSAIGPLFEHNALFPDRINTEFIEVVERNRLKMRVWERGSGETLACGTGACASAVAAVLNGHCEKNSDIDVELLGGVLTIHYTDDTVFMTGSCTKVFEGTINI</sequence>
<dbReference type="PANTHER" id="PTHR31689">
    <property type="entry name" value="DIAMINOPIMELATE EPIMERASE, CHLOROPLASTIC"/>
    <property type="match status" value="1"/>
</dbReference>
<feature type="binding site" evidence="8">
    <location>
        <begin position="213"/>
        <end position="214"/>
    </location>
    <ligand>
        <name>substrate</name>
    </ligand>
</feature>
<comment type="similarity">
    <text evidence="2 8">Belongs to the diaminopimelate epimerase family.</text>
</comment>
<evidence type="ECO:0000313" key="11">
    <source>
        <dbReference type="Proteomes" id="UP001344888"/>
    </source>
</evidence>
<proteinExistence type="inferred from homology"/>
<evidence type="ECO:0000256" key="3">
    <source>
        <dbReference type="ARBA" id="ARBA00013080"/>
    </source>
</evidence>
<dbReference type="RefSeq" id="WP_326123955.1">
    <property type="nucleotide sequence ID" value="NZ_JARSFG010000017.1"/>
</dbReference>
<keyword evidence="5 8" id="KW-0457">Lysine biosynthesis</keyword>
<comment type="pathway">
    <text evidence="1 8">Amino-acid biosynthesis; L-lysine biosynthesis via DAP pathway; DL-2,6-diaminopimelate from LL-2,6-diaminopimelate: step 1/1.</text>
</comment>
<dbReference type="NCBIfam" id="TIGR00652">
    <property type="entry name" value="DapF"/>
    <property type="match status" value="1"/>
</dbReference>
<dbReference type="InterPro" id="IPR018510">
    <property type="entry name" value="DAP_epimerase_AS"/>
</dbReference>
<dbReference type="AlphaFoldDB" id="A0AAW9NSV9"/>
<comment type="caution">
    <text evidence="10">The sequence shown here is derived from an EMBL/GenBank/DDBJ whole genome shotgun (WGS) entry which is preliminary data.</text>
</comment>
<feature type="active site" description="Proton donor" evidence="8">
    <location>
        <position position="73"/>
    </location>
</feature>
<reference evidence="10 11" key="1">
    <citation type="submission" date="2023-03" db="EMBL/GenBank/DDBJ databases">
        <title>Bacillus Genome Sequencing.</title>
        <authorList>
            <person name="Dunlap C."/>
        </authorList>
    </citation>
    <scope>NUCLEOTIDE SEQUENCE [LARGE SCALE GENOMIC DNA]</scope>
    <source>
        <strain evidence="10 11">B-59205</strain>
    </source>
</reference>
<dbReference type="Gene3D" id="3.10.310.10">
    <property type="entry name" value="Diaminopimelate Epimerase, Chain A, domain 1"/>
    <property type="match status" value="2"/>
</dbReference>
<feature type="binding site" evidence="8">
    <location>
        <begin position="223"/>
        <end position="224"/>
    </location>
    <ligand>
        <name>substrate</name>
    </ligand>
</feature>
<evidence type="ECO:0000256" key="5">
    <source>
        <dbReference type="ARBA" id="ARBA00023154"/>
    </source>
</evidence>
<organism evidence="10 11">
    <name type="scientific">Metasolibacillus meyeri</name>
    <dbReference type="NCBI Taxonomy" id="1071052"/>
    <lineage>
        <taxon>Bacteria</taxon>
        <taxon>Bacillati</taxon>
        <taxon>Bacillota</taxon>
        <taxon>Bacilli</taxon>
        <taxon>Bacillales</taxon>
        <taxon>Caryophanaceae</taxon>
        <taxon>Metasolibacillus</taxon>
    </lineage>
</organism>
<evidence type="ECO:0000256" key="6">
    <source>
        <dbReference type="ARBA" id="ARBA00023235"/>
    </source>
</evidence>
<evidence type="ECO:0000256" key="1">
    <source>
        <dbReference type="ARBA" id="ARBA00005196"/>
    </source>
</evidence>
<comment type="catalytic activity">
    <reaction evidence="7 8">
        <text>(2S,6S)-2,6-diaminopimelate = meso-2,6-diaminopimelate</text>
        <dbReference type="Rhea" id="RHEA:15393"/>
        <dbReference type="ChEBI" id="CHEBI:57609"/>
        <dbReference type="ChEBI" id="CHEBI:57791"/>
        <dbReference type="EC" id="5.1.1.7"/>
    </reaction>
</comment>
<dbReference type="Pfam" id="PF01678">
    <property type="entry name" value="DAP_epimerase"/>
    <property type="match status" value="2"/>
</dbReference>
<dbReference type="GO" id="GO:0005829">
    <property type="term" value="C:cytosol"/>
    <property type="evidence" value="ECO:0007669"/>
    <property type="project" value="TreeGrafter"/>
</dbReference>
<dbReference type="InterPro" id="IPR001653">
    <property type="entry name" value="DAP_epimerase_DapF"/>
</dbReference>
<feature type="active site" evidence="9">
    <location>
        <position position="73"/>
    </location>
</feature>
<comment type="subunit">
    <text evidence="8">Homodimer.</text>
</comment>
<feature type="binding site" evidence="8">
    <location>
        <position position="195"/>
    </location>
    <ligand>
        <name>substrate</name>
    </ligand>
</feature>
<evidence type="ECO:0000256" key="9">
    <source>
        <dbReference type="PROSITE-ProRule" id="PRU10125"/>
    </source>
</evidence>
<protein>
    <recommendedName>
        <fullName evidence="3 8">Diaminopimelate epimerase</fullName>
        <shortName evidence="8">DAP epimerase</shortName>
        <ecNumber evidence="3 8">5.1.1.7</ecNumber>
    </recommendedName>
    <alternativeName>
        <fullName evidence="8">PLP-independent amino acid racemase</fullName>
    </alternativeName>
</protein>
<feature type="active site" description="Proton acceptor" evidence="8">
    <location>
        <position position="222"/>
    </location>
</feature>
<evidence type="ECO:0000256" key="2">
    <source>
        <dbReference type="ARBA" id="ARBA00010219"/>
    </source>
</evidence>
<dbReference type="Proteomes" id="UP001344888">
    <property type="component" value="Unassembled WGS sequence"/>
</dbReference>
<dbReference type="HAMAP" id="MF_00197">
    <property type="entry name" value="DAP_epimerase"/>
    <property type="match status" value="1"/>
</dbReference>
<dbReference type="EMBL" id="JARSFG010000017">
    <property type="protein sequence ID" value="MEC1179481.1"/>
    <property type="molecule type" value="Genomic_DNA"/>
</dbReference>
<keyword evidence="6 8" id="KW-0413">Isomerase</keyword>
<comment type="subcellular location">
    <subcellularLocation>
        <location evidence="8">Cytoplasm</location>
    </subcellularLocation>
</comment>
<keyword evidence="4 8" id="KW-0028">Amino-acid biosynthesis</keyword>
<comment type="function">
    <text evidence="8">Catalyzes the stereoinversion of LL-2,6-diaminopimelate (L,L-DAP) to meso-diaminopimelate (meso-DAP), a precursor of L-lysine and an essential component of the bacterial peptidoglycan.</text>
</comment>
<gene>
    <name evidence="8 10" type="primary">dapF</name>
    <name evidence="10" type="ORF">P9B03_13365</name>
</gene>
<accession>A0AAW9NSV9</accession>
<comment type="caution">
    <text evidence="8">Lacks conserved residue(s) required for the propagation of feature annotation.</text>
</comment>
<feature type="site" description="Could be important to modulate the pK values of the two catalytic cysteine residues" evidence="8">
    <location>
        <position position="213"/>
    </location>
</feature>
<feature type="site" description="Could be important to modulate the pK values of the two catalytic cysteine residues" evidence="8">
    <location>
        <position position="164"/>
    </location>
</feature>
<dbReference type="GO" id="GO:0008837">
    <property type="term" value="F:diaminopimelate epimerase activity"/>
    <property type="evidence" value="ECO:0007669"/>
    <property type="project" value="UniProtKB-UniRule"/>
</dbReference>
<dbReference type="EC" id="5.1.1.7" evidence="3 8"/>